<gene>
    <name evidence="2" type="ORF">Cni_G25694</name>
</gene>
<proteinExistence type="predicted"/>
<feature type="region of interest" description="Disordered" evidence="1">
    <location>
        <begin position="45"/>
        <end position="81"/>
    </location>
</feature>
<sequence length="387" mass="43453">MLGSSLQRGRRHGDERFYSAAKACRGPHQDWLRSRNTAYGSSVLLNPPLPPFSKEKPMVRDRQQPPESRTGSRDSSLSLANRPEVSCNLERFLVSTTPAVPAQYFQKTKMTASGTSNVEYRPYFILGDLWTSFREWSAYGVGIPLVLDSGDHIVQYYVPYLSGIQLYGEAAKQGISSRILCNLRREEESDSDCYQDLSSDVNYDGENFLEEGSSSDDGDSGNSEGCLLFEYLEEEIPYLREPLADKVLDLACQFPELLTLRSYDLLPASWISVAWYPIYRIPTGPTLKDLDACFLTYHSLSTPLRGAGAASLPLMSYPKANNSVPKISIPAFGLASYKFKNSLWTSTEGREQQLAISLLQAADNWMRLLQVDQPDYRFFVSDGACRR</sequence>
<dbReference type="PANTHER" id="PTHR31343:SF42">
    <property type="entry name" value="T15D22.8"/>
    <property type="match status" value="1"/>
</dbReference>
<dbReference type="Pfam" id="PF05623">
    <property type="entry name" value="DUF789"/>
    <property type="match status" value="1"/>
</dbReference>
<feature type="compositionally biased region" description="Basic and acidic residues" evidence="1">
    <location>
        <begin position="53"/>
        <end position="64"/>
    </location>
</feature>
<organism evidence="2 3">
    <name type="scientific">Canna indica</name>
    <name type="common">Indian-shot</name>
    <dbReference type="NCBI Taxonomy" id="4628"/>
    <lineage>
        <taxon>Eukaryota</taxon>
        <taxon>Viridiplantae</taxon>
        <taxon>Streptophyta</taxon>
        <taxon>Embryophyta</taxon>
        <taxon>Tracheophyta</taxon>
        <taxon>Spermatophyta</taxon>
        <taxon>Magnoliopsida</taxon>
        <taxon>Liliopsida</taxon>
        <taxon>Zingiberales</taxon>
        <taxon>Cannaceae</taxon>
        <taxon>Canna</taxon>
    </lineage>
</organism>
<evidence type="ECO:0000313" key="2">
    <source>
        <dbReference type="EMBL" id="WOL16906.1"/>
    </source>
</evidence>
<keyword evidence="3" id="KW-1185">Reference proteome</keyword>
<dbReference type="Proteomes" id="UP001327560">
    <property type="component" value="Chromosome 8"/>
</dbReference>
<protein>
    <submittedName>
        <fullName evidence="2">Uncharacterized protein</fullName>
    </submittedName>
</protein>
<accession>A0AAQ3QPM7</accession>
<evidence type="ECO:0000256" key="1">
    <source>
        <dbReference type="SAM" id="MobiDB-lite"/>
    </source>
</evidence>
<feature type="compositionally biased region" description="Polar residues" evidence="1">
    <location>
        <begin position="65"/>
        <end position="79"/>
    </location>
</feature>
<dbReference type="PANTHER" id="PTHR31343">
    <property type="entry name" value="T15D22.8"/>
    <property type="match status" value="1"/>
</dbReference>
<dbReference type="AlphaFoldDB" id="A0AAQ3QPM7"/>
<dbReference type="EMBL" id="CP136897">
    <property type="protein sequence ID" value="WOL16906.1"/>
    <property type="molecule type" value="Genomic_DNA"/>
</dbReference>
<name>A0AAQ3QPM7_9LILI</name>
<dbReference type="InterPro" id="IPR008507">
    <property type="entry name" value="DUF789"/>
</dbReference>
<reference evidence="2 3" key="1">
    <citation type="submission" date="2023-10" db="EMBL/GenBank/DDBJ databases">
        <title>Chromosome-scale genome assembly provides insights into flower coloration mechanisms of Canna indica.</title>
        <authorList>
            <person name="Li C."/>
        </authorList>
    </citation>
    <scope>NUCLEOTIDE SEQUENCE [LARGE SCALE GENOMIC DNA]</scope>
    <source>
        <tissue evidence="2">Flower</tissue>
    </source>
</reference>
<evidence type="ECO:0000313" key="3">
    <source>
        <dbReference type="Proteomes" id="UP001327560"/>
    </source>
</evidence>